<reference evidence="1" key="1">
    <citation type="submission" date="2019-09" db="EMBL/GenBank/DDBJ databases">
        <authorList>
            <person name="Rodrigo-Torres L."/>
            <person name="Arahal R. D."/>
            <person name="Lucena T."/>
        </authorList>
    </citation>
    <scope>NUCLEOTIDE SEQUENCE</scope>
    <source>
        <strain evidence="1">ISS653</strain>
    </source>
</reference>
<sequence>MLRFNYTYALLSLFLFTIEVIIERFFHGGFIRNVFGDYLVVFLIYCFVLSFFKWKKLYVAIGVLVLAYLIEIAQYIDILQLLKIKKSQASHIVLGSSFDWKDMAAYTFAFFTILGLEKLRSKK</sequence>
<evidence type="ECO:0000313" key="2">
    <source>
        <dbReference type="Proteomes" id="UP000356253"/>
    </source>
</evidence>
<dbReference type="Proteomes" id="UP000356253">
    <property type="component" value="Unassembled WGS sequence"/>
</dbReference>
<accession>A0AC61YBW5</accession>
<proteinExistence type="predicted"/>
<protein>
    <submittedName>
        <fullName evidence="1">Uncharacterized protein</fullName>
    </submittedName>
</protein>
<gene>
    <name evidence="1" type="ORF">FVB9532_03244</name>
</gene>
<keyword evidence="2" id="KW-1185">Reference proteome</keyword>
<comment type="caution">
    <text evidence="1">The sequence shown here is derived from an EMBL/GenBank/DDBJ whole genome shotgun (WGS) entry which is preliminary data.</text>
</comment>
<name>A0AC61YBW5_9FLAO</name>
<dbReference type="EMBL" id="CABVMM010000014">
    <property type="protein sequence ID" value="VVV01949.1"/>
    <property type="molecule type" value="Genomic_DNA"/>
</dbReference>
<organism evidence="1 2">
    <name type="scientific">Mesonia oceanica</name>
    <dbReference type="NCBI Taxonomy" id="2687242"/>
    <lineage>
        <taxon>Bacteria</taxon>
        <taxon>Pseudomonadati</taxon>
        <taxon>Bacteroidota</taxon>
        <taxon>Flavobacteriia</taxon>
        <taxon>Flavobacteriales</taxon>
        <taxon>Flavobacteriaceae</taxon>
        <taxon>Mesonia</taxon>
    </lineage>
</organism>
<evidence type="ECO:0000313" key="1">
    <source>
        <dbReference type="EMBL" id="VVV01949.1"/>
    </source>
</evidence>